<dbReference type="EMBL" id="QJNU01000588">
    <property type="protein sequence ID" value="RYO93500.1"/>
    <property type="molecule type" value="Genomic_DNA"/>
</dbReference>
<dbReference type="AlphaFoldDB" id="A0A4Q4T0T3"/>
<dbReference type="InterPro" id="IPR011990">
    <property type="entry name" value="TPR-like_helical_dom_sf"/>
</dbReference>
<evidence type="ECO:0000313" key="2">
    <source>
        <dbReference type="EMBL" id="RYO93500.1"/>
    </source>
</evidence>
<dbReference type="Pfam" id="PF13374">
    <property type="entry name" value="TPR_10"/>
    <property type="match status" value="2"/>
</dbReference>
<keyword evidence="3" id="KW-1185">Reference proteome</keyword>
<dbReference type="PANTHER" id="PTHR46082:SF6">
    <property type="entry name" value="AAA+ ATPASE DOMAIN-CONTAINING PROTEIN-RELATED"/>
    <property type="match status" value="1"/>
</dbReference>
<proteinExistence type="predicted"/>
<evidence type="ECO:0000256" key="1">
    <source>
        <dbReference type="PROSITE-ProRule" id="PRU00339"/>
    </source>
</evidence>
<reference evidence="2 3" key="1">
    <citation type="submission" date="2018-06" db="EMBL/GenBank/DDBJ databases">
        <title>Complete Genomes of Monosporascus.</title>
        <authorList>
            <person name="Robinson A.J."/>
            <person name="Natvig D.O."/>
        </authorList>
    </citation>
    <scope>NUCLEOTIDE SEQUENCE [LARGE SCALE GENOMIC DNA]</scope>
    <source>
        <strain evidence="2 3">CBS 110550</strain>
    </source>
</reference>
<dbReference type="Pfam" id="PF13424">
    <property type="entry name" value="TPR_12"/>
    <property type="match status" value="3"/>
</dbReference>
<dbReference type="InterPro" id="IPR027417">
    <property type="entry name" value="P-loop_NTPase"/>
</dbReference>
<name>A0A4Q4T0T3_9PEZI</name>
<dbReference type="SUPFAM" id="SSF48452">
    <property type="entry name" value="TPR-like"/>
    <property type="match status" value="2"/>
</dbReference>
<dbReference type="Gene3D" id="3.40.50.300">
    <property type="entry name" value="P-loop containing nucleotide triphosphate hydrolases"/>
    <property type="match status" value="1"/>
</dbReference>
<feature type="repeat" description="TPR" evidence="1">
    <location>
        <begin position="723"/>
        <end position="756"/>
    </location>
</feature>
<dbReference type="OrthoDB" id="626167at2759"/>
<dbReference type="Gene3D" id="1.25.40.10">
    <property type="entry name" value="Tetratricopeptide repeat domain"/>
    <property type="match status" value="3"/>
</dbReference>
<feature type="repeat" description="TPR" evidence="1">
    <location>
        <begin position="821"/>
        <end position="854"/>
    </location>
</feature>
<protein>
    <submittedName>
        <fullName evidence="2">Uncharacterized protein</fullName>
    </submittedName>
</protein>
<evidence type="ECO:0000313" key="3">
    <source>
        <dbReference type="Proteomes" id="UP000293360"/>
    </source>
</evidence>
<keyword evidence="1" id="KW-0802">TPR repeat</keyword>
<dbReference type="PANTHER" id="PTHR46082">
    <property type="entry name" value="ATP/GTP-BINDING PROTEIN-RELATED"/>
    <property type="match status" value="1"/>
</dbReference>
<accession>A0A4Q4T0T3</accession>
<sequence length="938" mass="105108">MASTGSVISFHKTYPTPEYSRGATMPTPTAPALGGIIVKSALIHSDTARQGALHEHRSIKVATHGIIFMGTPHQGGNGVQLGRLLANVASLFVAADDRILQHLERDSEWLQQQLGQYGPISGDFITKFAYEEYETPTAFGHTIMVVPRASAVVPGQADAEPIVIHADHHRMVKFFSKEDIGYVTISEHLQIMISNAESNVRSRWEAEARVAEEYSATIWLNARDETSLKQSFARAANRILREHQSVMYVRNAVDSQDLDEIVRAVKRWLDQPHNNNWLVVYDNYDEPKLDHYEEESVHIYGTSQRNPDGGVVGQDEIASSKAFDIRPFLPEIYHGAIVITTRSSTVDIGQQVPVGKLKNIDDGLAILGSMSNRQNLKQDAAAVKIAGLLDGLPLALSTAGAYLKLLTTSWAEYLMLYQKYWLRLQKSSPKLSSYDRALYSTWNISYAHVKRHNLSSANLLRLWAYFDKEDLWFELLQSGRSDAALWFQELTQDRLNFDQVMRVLCDHGLVEADPPTKECGAESLGYSIHGCVHSWIINVLTEGTDEEMVRLSIKCVGFHVPAQDETGYWIVQGRLLLHADRCAEMINSGLEPDDGDEWITGAFGNLYADQGRLKDAEAMYERALQGKEKAWGPEHTSTLDTVNNLGILYADQGRLKDAEAMYKRALQGYEKAWGPEHTSTLTTVNNLGILYADQGRLKDAEAMYERAVQGYEKAWGPEHTSTLDIVNNLGLLYADQGRLKDAKAMYDRALQGKEKAWGPEHTSTLATVNNLGILYADQGRLKDAKAMYDRALQGKEKVWGPEHTSTLDTINNLGLLYADQGRVYADQGRLYADQGRLKDAEAMYERALQGYEKAWGPEHTSTLTTVNNLGNLYVNQGRLKDAEAMYDRALQGYEKVWGPEHTSTLDTINNLGILYKNQSRLKDAEAMYERALQGKEKH</sequence>
<dbReference type="Proteomes" id="UP000293360">
    <property type="component" value="Unassembled WGS sequence"/>
</dbReference>
<feature type="repeat" description="TPR" evidence="1">
    <location>
        <begin position="639"/>
        <end position="672"/>
    </location>
</feature>
<dbReference type="SUPFAM" id="SSF52540">
    <property type="entry name" value="P-loop containing nucleoside triphosphate hydrolases"/>
    <property type="match status" value="1"/>
</dbReference>
<dbReference type="InterPro" id="IPR053137">
    <property type="entry name" value="NLR-like"/>
</dbReference>
<organism evidence="2 3">
    <name type="scientific">Monosporascus ibericus</name>
    <dbReference type="NCBI Taxonomy" id="155417"/>
    <lineage>
        <taxon>Eukaryota</taxon>
        <taxon>Fungi</taxon>
        <taxon>Dikarya</taxon>
        <taxon>Ascomycota</taxon>
        <taxon>Pezizomycotina</taxon>
        <taxon>Sordariomycetes</taxon>
        <taxon>Xylariomycetidae</taxon>
        <taxon>Xylariales</taxon>
        <taxon>Xylariales incertae sedis</taxon>
        <taxon>Monosporascus</taxon>
    </lineage>
</organism>
<dbReference type="SMART" id="SM00028">
    <property type="entry name" value="TPR"/>
    <property type="match status" value="8"/>
</dbReference>
<dbReference type="PROSITE" id="PS50293">
    <property type="entry name" value="TPR_REGION"/>
    <property type="match status" value="1"/>
</dbReference>
<gene>
    <name evidence="2" type="ORF">DL764_007993</name>
</gene>
<dbReference type="PROSITE" id="PS50005">
    <property type="entry name" value="TPR"/>
    <property type="match status" value="3"/>
</dbReference>
<comment type="caution">
    <text evidence="2">The sequence shown here is derived from an EMBL/GenBank/DDBJ whole genome shotgun (WGS) entry which is preliminary data.</text>
</comment>
<dbReference type="STRING" id="155417.A0A4Q4T0T3"/>
<dbReference type="InterPro" id="IPR019734">
    <property type="entry name" value="TPR_rpt"/>
</dbReference>